<organism evidence="1 2">
    <name type="scientific">Streptomyces noursei</name>
    <name type="common">Streptomyces albulus</name>
    <dbReference type="NCBI Taxonomy" id="1971"/>
    <lineage>
        <taxon>Bacteria</taxon>
        <taxon>Bacillati</taxon>
        <taxon>Actinomycetota</taxon>
        <taxon>Actinomycetes</taxon>
        <taxon>Kitasatosporales</taxon>
        <taxon>Streptomycetaceae</taxon>
        <taxon>Streptomyces</taxon>
    </lineage>
</organism>
<accession>A0A401RAM3</accession>
<name>A0A401RAM3_STRNR</name>
<dbReference type="Proteomes" id="UP000288351">
    <property type="component" value="Unassembled WGS sequence"/>
</dbReference>
<evidence type="ECO:0000313" key="1">
    <source>
        <dbReference type="EMBL" id="GCB94705.1"/>
    </source>
</evidence>
<proteinExistence type="predicted"/>
<comment type="caution">
    <text evidence="1">The sequence shown here is derived from an EMBL/GenBank/DDBJ whole genome shotgun (WGS) entry which is preliminary data.</text>
</comment>
<sequence length="133" mass="13893">MGMRETVPGLPGTAGTRLVSAGVGWDAVKVARFFALQAIEMLSRPGAVAVDPGPAEPVLYFFVPVGSTADWRLPQVTTLGTATHLVLPPAHCQAPPGPYWLVPPAGGRLPLTDPTALHRALAAVLGPREEQLS</sequence>
<dbReference type="AlphaFoldDB" id="A0A401RAM3"/>
<evidence type="ECO:0000313" key="2">
    <source>
        <dbReference type="Proteomes" id="UP000288351"/>
    </source>
</evidence>
<gene>
    <name evidence="1" type="ORF">SALB_07506</name>
</gene>
<protein>
    <submittedName>
        <fullName evidence="1">Uncharacterized protein</fullName>
    </submittedName>
</protein>
<dbReference type="EMBL" id="BHXC01000007">
    <property type="protein sequence ID" value="GCB94705.1"/>
    <property type="molecule type" value="Genomic_DNA"/>
</dbReference>
<reference evidence="1 2" key="1">
    <citation type="journal article" date="2019" name="Microbiol. Resour. Announc.">
        <title>Draft Genome Sequence of the Most Traditional epsilon-Poly-l-Lysine Producer, Streptomyces albulus NBRC14147.</title>
        <authorList>
            <person name="Yamanaka K."/>
            <person name="Hamano Y."/>
        </authorList>
    </citation>
    <scope>NUCLEOTIDE SEQUENCE [LARGE SCALE GENOMIC DNA]</scope>
    <source>
        <strain evidence="1 2">NBRC 14147</strain>
    </source>
</reference>